<keyword evidence="3" id="KW-1185">Reference proteome</keyword>
<feature type="transmembrane region" description="Helical" evidence="1">
    <location>
        <begin position="269"/>
        <end position="290"/>
    </location>
</feature>
<evidence type="ECO:0000313" key="3">
    <source>
        <dbReference type="Proteomes" id="UP001209701"/>
    </source>
</evidence>
<feature type="transmembrane region" description="Helical" evidence="1">
    <location>
        <begin position="112"/>
        <end position="131"/>
    </location>
</feature>
<feature type="transmembrane region" description="Helical" evidence="1">
    <location>
        <begin position="243"/>
        <end position="263"/>
    </location>
</feature>
<dbReference type="EC" id="2.7.7.41" evidence="2"/>
<feature type="transmembrane region" description="Helical" evidence="1">
    <location>
        <begin position="137"/>
        <end position="160"/>
    </location>
</feature>
<feature type="transmembrane region" description="Helical" evidence="1">
    <location>
        <begin position="21"/>
        <end position="41"/>
    </location>
</feature>
<dbReference type="GO" id="GO:0004605">
    <property type="term" value="F:phosphatidate cytidylyltransferase activity"/>
    <property type="evidence" value="ECO:0007669"/>
    <property type="project" value="UniProtKB-EC"/>
</dbReference>
<feature type="transmembrane region" description="Helical" evidence="1">
    <location>
        <begin position="172"/>
        <end position="192"/>
    </location>
</feature>
<dbReference type="PANTHER" id="PTHR43535:SF1">
    <property type="entry name" value="PHOSPHATIDATE CYTIDYLYLTRANSFERASE"/>
    <property type="match status" value="1"/>
</dbReference>
<accession>A0ABT2YB23</accession>
<comment type="caution">
    <text evidence="2">The sequence shown here is derived from an EMBL/GenBank/DDBJ whole genome shotgun (WGS) entry which is preliminary data.</text>
</comment>
<dbReference type="EMBL" id="JAJIRN010000002">
    <property type="protein sequence ID" value="MCV2367494.1"/>
    <property type="molecule type" value="Genomic_DNA"/>
</dbReference>
<evidence type="ECO:0000313" key="2">
    <source>
        <dbReference type="EMBL" id="MCV2367494.1"/>
    </source>
</evidence>
<gene>
    <name evidence="2" type="ORF">LNV07_05240</name>
</gene>
<organism evidence="2 3">
    <name type="scientific">Roseateles oligotrophus</name>
    <dbReference type="NCBI Taxonomy" id="1769250"/>
    <lineage>
        <taxon>Bacteria</taxon>
        <taxon>Pseudomonadati</taxon>
        <taxon>Pseudomonadota</taxon>
        <taxon>Betaproteobacteria</taxon>
        <taxon>Burkholderiales</taxon>
        <taxon>Sphaerotilaceae</taxon>
        <taxon>Roseateles</taxon>
    </lineage>
</organism>
<dbReference type="Proteomes" id="UP001209701">
    <property type="component" value="Unassembled WGS sequence"/>
</dbReference>
<sequence>MNWAWLSAPNPLSSWTPSQQVGLLFVILFGVLLLTSIGSFLSGLRELDGSAAALQIGQRRQRFAHELRLAWLGSSVFWLAWVAGAVGATLLFGILSFLALREYITLLHTRRADHRSLLLAFFVILPVQYALTGGRYFDLFSVLIPVYSFLAIPVVSALAGDPARFLERNAKIHWGIMVCVYGLSHAPALLLLEFPGYLGSGAFLLFFLVAVVACGQSAQLAASRRLRRRPLARQISRDFSMRAWWVGALTAGMVGAALFWITPFKAGQAMLMAFVASGAGSFGGLIMQALKRDAGVHNWGNLSSITGAVGLLDRIAVLCFAAPVFFHSVRWYFQLAL</sequence>
<dbReference type="Pfam" id="PF01148">
    <property type="entry name" value="CTP_transf_1"/>
    <property type="match status" value="1"/>
</dbReference>
<keyword evidence="2" id="KW-0808">Transferase</keyword>
<proteinExistence type="predicted"/>
<evidence type="ECO:0000256" key="1">
    <source>
        <dbReference type="SAM" id="Phobius"/>
    </source>
</evidence>
<feature type="transmembrane region" description="Helical" evidence="1">
    <location>
        <begin position="311"/>
        <end position="333"/>
    </location>
</feature>
<keyword evidence="1" id="KW-0812">Transmembrane</keyword>
<name>A0ABT2YB23_9BURK</name>
<feature type="transmembrane region" description="Helical" evidence="1">
    <location>
        <begin position="76"/>
        <end position="100"/>
    </location>
</feature>
<protein>
    <submittedName>
        <fullName evidence="2">Phosphatidate cytidylyltransferase</fullName>
        <ecNumber evidence="2">2.7.7.41</ecNumber>
    </submittedName>
</protein>
<reference evidence="2 3" key="1">
    <citation type="submission" date="2021-11" db="EMBL/GenBank/DDBJ databases">
        <authorList>
            <person name="Liang Q."/>
            <person name="Mou H."/>
            <person name="Liu Z."/>
        </authorList>
    </citation>
    <scope>NUCLEOTIDE SEQUENCE [LARGE SCALE GENOMIC DNA]</scope>
    <source>
        <strain evidence="2 3">CHU3</strain>
    </source>
</reference>
<keyword evidence="1" id="KW-1133">Transmembrane helix</keyword>
<keyword evidence="1" id="KW-0472">Membrane</keyword>
<dbReference type="RefSeq" id="WP_263570110.1">
    <property type="nucleotide sequence ID" value="NZ_JAJIRN010000002.1"/>
</dbReference>
<keyword evidence="2" id="KW-0548">Nucleotidyltransferase</keyword>
<dbReference type="PANTHER" id="PTHR43535">
    <property type="entry name" value="PHOSPHATIDATE CYTIDYLYLTRANSFERASE"/>
    <property type="match status" value="1"/>
</dbReference>
<feature type="transmembrane region" description="Helical" evidence="1">
    <location>
        <begin position="198"/>
        <end position="222"/>
    </location>
</feature>